<dbReference type="InterPro" id="IPR011050">
    <property type="entry name" value="Pectin_lyase_fold/virulence"/>
</dbReference>
<dbReference type="Proteomes" id="UP000305939">
    <property type="component" value="Unassembled WGS sequence"/>
</dbReference>
<dbReference type="InterPro" id="IPR006626">
    <property type="entry name" value="PbH1"/>
</dbReference>
<organism evidence="4 5">
    <name type="scientific">Robertkochia marina</name>
    <dbReference type="NCBI Taxonomy" id="1227945"/>
    <lineage>
        <taxon>Bacteria</taxon>
        <taxon>Pseudomonadati</taxon>
        <taxon>Bacteroidota</taxon>
        <taxon>Flavobacteriia</taxon>
        <taxon>Flavobacteriales</taxon>
        <taxon>Flavobacteriaceae</taxon>
        <taxon>Robertkochia</taxon>
    </lineage>
</organism>
<dbReference type="NCBIfam" id="TIGR04183">
    <property type="entry name" value="Por_Secre_tail"/>
    <property type="match status" value="1"/>
</dbReference>
<gene>
    <name evidence="4" type="ORF">E7Z59_12625</name>
</gene>
<accession>A0A4S3LYF4</accession>
<comment type="caution">
    <text evidence="4">The sequence shown here is derived from an EMBL/GenBank/DDBJ whole genome shotgun (WGS) entry which is preliminary data.</text>
</comment>
<keyword evidence="2" id="KW-0677">Repeat</keyword>
<dbReference type="OrthoDB" id="3333873at2"/>
<evidence type="ECO:0000259" key="3">
    <source>
        <dbReference type="PROSITE" id="PS50825"/>
    </source>
</evidence>
<dbReference type="PANTHER" id="PTHR24273:SF32">
    <property type="entry name" value="HYALIN"/>
    <property type="match status" value="1"/>
</dbReference>
<dbReference type="PANTHER" id="PTHR24273">
    <property type="entry name" value="FI04643P-RELATED"/>
    <property type="match status" value="1"/>
</dbReference>
<dbReference type="InterPro" id="IPR012334">
    <property type="entry name" value="Pectin_lyas_fold"/>
</dbReference>
<dbReference type="AlphaFoldDB" id="A0A4S3LYF4"/>
<dbReference type="Pfam" id="PF18962">
    <property type="entry name" value="Por_Secre_tail"/>
    <property type="match status" value="1"/>
</dbReference>
<dbReference type="InterPro" id="IPR026444">
    <property type="entry name" value="Secre_tail"/>
</dbReference>
<dbReference type="InterPro" id="IPR032179">
    <property type="entry name" value="Cry22Aa_Ig-like"/>
</dbReference>
<dbReference type="Pfam" id="PF13229">
    <property type="entry name" value="Beta_helix"/>
    <property type="match status" value="1"/>
</dbReference>
<proteinExistence type="predicted"/>
<dbReference type="Pfam" id="PF16403">
    <property type="entry name" value="Bact_surface_Ig-like"/>
    <property type="match status" value="1"/>
</dbReference>
<feature type="domain" description="HYR" evidence="3">
    <location>
        <begin position="714"/>
        <end position="802"/>
    </location>
</feature>
<dbReference type="PROSITE" id="PS50825">
    <property type="entry name" value="HYR"/>
    <property type="match status" value="1"/>
</dbReference>
<keyword evidence="5" id="KW-1185">Reference proteome</keyword>
<sequence length="876" mass="95569">MPPKTMKMHKSEEGFLVYSSVKSCFRPTKAGLLFLCLSLCSVLTLYAQNVTYYLAAEGDDNSDGRSPATAWKSIEKLNEVNLSPGDSVLFKGGDEFRGSVILDELDGNDPLNFLAISSYGSGMATLNGGNGYGLVINETEGISVTRLKIIGSGMETNSQSGIYLLNALDSDFKFTGFELRELEISDFGQRGILISGLSGNSGFRDVLIEDVTIYNCKDAGIFAVGEFSNTKTGYAHDNIVVRRAEVFNITGYDKDKHSGSGIVLSDTRNSLVENCVVHDCGEQNTQCGGPVGIWFFESDNVTIQHCEAYNISSGTGCDGGGFDMDGGVTNGLMQYNYSHDNDGPGFLVGQFIDSRRMFDITVRYNISENDGRTNGGGIYLFNVNPNFAPEKVRIYHNTVFVSPSADNENLTAAGALDGFELGPDIVIANNIFYTTGNVSFTNIPEGKEVSFVNNLYYTEGTPKWIFQGRNYNSLESFRESGNETINGQPVGLNEDPLMENPGGGGTIGFGNELSSLPAYQLGHRSPALNIATPLGDNNSLVDFFGTEALLGPERDLGAFELDDQIPPEITLLGDNPFTLEAGFDFEDPGAITDDGSEVVVITEGLKKQVGEYEVIYTSTDVYGNFAETSRLVTVIDTRAPEIACNEMFLELDENGRAELTEEFLTANITDPSEFEVVFDAATFSCESIGVNPVQVTAIDAYGNTATCTANIEVVDLSPPKLQTLPEDLPLQLYVAELEKLEMPEMRRLIDIRDNCTPEEEIIITQSPNAESLLGAGVYDLRITLTDASGNSTTLNFPLTISEGVPNDDIFFIYPNPVTDIVRFNKNVVRTTVFDMKGAQLLQTYDPRLDLSFLQQGTYLFEVITPEGTFYKKVIKN</sequence>
<dbReference type="InterPro" id="IPR003410">
    <property type="entry name" value="HYR_dom"/>
</dbReference>
<dbReference type="SUPFAM" id="SSF51126">
    <property type="entry name" value="Pectin lyase-like"/>
    <property type="match status" value="2"/>
</dbReference>
<name>A0A4S3LYF4_9FLAO</name>
<reference evidence="4 5" key="1">
    <citation type="submission" date="2019-04" db="EMBL/GenBank/DDBJ databases">
        <title>Draft genome sequence of Robertkochia marina CC-AMO-30D.</title>
        <authorList>
            <person name="Hameed A."/>
            <person name="Lin S.-Y."/>
            <person name="Shahina M."/>
            <person name="Lai W.-A."/>
            <person name="Young C.-C."/>
        </authorList>
    </citation>
    <scope>NUCLEOTIDE SEQUENCE [LARGE SCALE GENOMIC DNA]</scope>
    <source>
        <strain evidence="4 5">CC-AMO-30D</strain>
    </source>
</reference>
<keyword evidence="1" id="KW-0732">Signal</keyword>
<dbReference type="Gene3D" id="2.160.20.10">
    <property type="entry name" value="Single-stranded right-handed beta-helix, Pectin lyase-like"/>
    <property type="match status" value="1"/>
</dbReference>
<evidence type="ECO:0000256" key="1">
    <source>
        <dbReference type="ARBA" id="ARBA00022729"/>
    </source>
</evidence>
<dbReference type="SMART" id="SM00710">
    <property type="entry name" value="PbH1"/>
    <property type="match status" value="8"/>
</dbReference>
<evidence type="ECO:0000313" key="5">
    <source>
        <dbReference type="Proteomes" id="UP000305939"/>
    </source>
</evidence>
<evidence type="ECO:0000256" key="2">
    <source>
        <dbReference type="ARBA" id="ARBA00022737"/>
    </source>
</evidence>
<dbReference type="InterPro" id="IPR039448">
    <property type="entry name" value="Beta_helix"/>
</dbReference>
<evidence type="ECO:0000313" key="4">
    <source>
        <dbReference type="EMBL" id="THD66628.1"/>
    </source>
</evidence>
<dbReference type="EMBL" id="SSMC01000003">
    <property type="protein sequence ID" value="THD66628.1"/>
    <property type="molecule type" value="Genomic_DNA"/>
</dbReference>
<protein>
    <submittedName>
        <fullName evidence="4">DUF5011 domain-containing protein</fullName>
    </submittedName>
</protein>